<accession>A0AAE3H6G1</accession>
<dbReference type="SMART" id="SM00028">
    <property type="entry name" value="TPR"/>
    <property type="match status" value="2"/>
</dbReference>
<dbReference type="Pfam" id="PF00515">
    <property type="entry name" value="TPR_1"/>
    <property type="match status" value="1"/>
</dbReference>
<dbReference type="Proteomes" id="UP001204144">
    <property type="component" value="Unassembled WGS sequence"/>
</dbReference>
<dbReference type="EMBL" id="RJUF01000192">
    <property type="protein sequence ID" value="MCP9765763.1"/>
    <property type="molecule type" value="Genomic_DNA"/>
</dbReference>
<evidence type="ECO:0000313" key="3">
    <source>
        <dbReference type="Proteomes" id="UP001204144"/>
    </source>
</evidence>
<feature type="repeat" description="TPR" evidence="1">
    <location>
        <begin position="272"/>
        <end position="305"/>
    </location>
</feature>
<organism evidence="2 3">
    <name type="scientific">Lacihabitans soyangensis</name>
    <dbReference type="NCBI Taxonomy" id="869394"/>
    <lineage>
        <taxon>Bacteria</taxon>
        <taxon>Pseudomonadati</taxon>
        <taxon>Bacteroidota</taxon>
        <taxon>Cytophagia</taxon>
        <taxon>Cytophagales</taxon>
        <taxon>Leadbetterellaceae</taxon>
        <taxon>Lacihabitans</taxon>
    </lineage>
</organism>
<proteinExistence type="predicted"/>
<comment type="caution">
    <text evidence="2">The sequence shown here is derived from an EMBL/GenBank/DDBJ whole genome shotgun (WGS) entry which is preliminary data.</text>
</comment>
<dbReference type="Gene3D" id="1.25.40.10">
    <property type="entry name" value="Tetratricopeptide repeat domain"/>
    <property type="match status" value="2"/>
</dbReference>
<dbReference type="AlphaFoldDB" id="A0AAE3H6G1"/>
<sequence length="349" mass="41191">MLNNFSKAIFFLLIYLFLVTTIHAQKLNPGIHETAYKLILSDKFKDAENLILKKAIDGDIEAQYLISILYKYAVSSSDKIGKKAWANFEFWLSKANSNKWIPSVTTTNIDTLGIQYLSSTTNNWDLVKYNLKSKVGFIEFGESKRDNIIKHAAKNNIYDSQVYYYKNIQKVVKDSSDLFISLLKTAANNDHYIAKADLALFYHNGYYMEKNIDSSIHWYGKYLESGINEYNQDLYSLYEIGKDFENDLEKGLTTYKRFLSISRKNSQEMQEENFLANIGELYLKKEEPKIAIKYYKKALKVNPFTRRTYYYYKLGFLYSKLKKYNKSYYYLQRSDFEEARNLIRELNKR</sequence>
<keyword evidence="1" id="KW-0802">TPR repeat</keyword>
<evidence type="ECO:0000313" key="2">
    <source>
        <dbReference type="EMBL" id="MCP9765763.1"/>
    </source>
</evidence>
<keyword evidence="3" id="KW-1185">Reference proteome</keyword>
<dbReference type="SUPFAM" id="SSF81901">
    <property type="entry name" value="HCP-like"/>
    <property type="match status" value="1"/>
</dbReference>
<gene>
    <name evidence="2" type="ORF">EGI31_22745</name>
</gene>
<dbReference type="PROSITE" id="PS50005">
    <property type="entry name" value="TPR"/>
    <property type="match status" value="1"/>
</dbReference>
<reference evidence="2 3" key="1">
    <citation type="submission" date="2018-11" db="EMBL/GenBank/DDBJ databases">
        <title>Novel bacteria species description.</title>
        <authorList>
            <person name="Han J.-H."/>
        </authorList>
    </citation>
    <scope>NUCLEOTIDE SEQUENCE [LARGE SCALE GENOMIC DNA]</scope>
    <source>
        <strain evidence="2 3">KCTC23259</strain>
    </source>
</reference>
<protein>
    <submittedName>
        <fullName evidence="2">Sel1 repeat family protein</fullName>
    </submittedName>
</protein>
<evidence type="ECO:0000256" key="1">
    <source>
        <dbReference type="PROSITE-ProRule" id="PRU00339"/>
    </source>
</evidence>
<name>A0AAE3H6G1_9BACT</name>
<dbReference type="InterPro" id="IPR019734">
    <property type="entry name" value="TPR_rpt"/>
</dbReference>
<dbReference type="InterPro" id="IPR011990">
    <property type="entry name" value="TPR-like_helical_dom_sf"/>
</dbReference>